<protein>
    <submittedName>
        <fullName evidence="2">Uncharacterized protein</fullName>
    </submittedName>
</protein>
<evidence type="ECO:0000313" key="3">
    <source>
        <dbReference type="Proteomes" id="UP001266305"/>
    </source>
</evidence>
<feature type="region of interest" description="Disordered" evidence="1">
    <location>
        <begin position="1"/>
        <end position="26"/>
    </location>
</feature>
<organism evidence="2 3">
    <name type="scientific">Saguinus oedipus</name>
    <name type="common">Cotton-top tamarin</name>
    <name type="synonym">Oedipomidas oedipus</name>
    <dbReference type="NCBI Taxonomy" id="9490"/>
    <lineage>
        <taxon>Eukaryota</taxon>
        <taxon>Metazoa</taxon>
        <taxon>Chordata</taxon>
        <taxon>Craniata</taxon>
        <taxon>Vertebrata</taxon>
        <taxon>Euteleostomi</taxon>
        <taxon>Mammalia</taxon>
        <taxon>Eutheria</taxon>
        <taxon>Euarchontoglires</taxon>
        <taxon>Primates</taxon>
        <taxon>Haplorrhini</taxon>
        <taxon>Platyrrhini</taxon>
        <taxon>Cebidae</taxon>
        <taxon>Callitrichinae</taxon>
        <taxon>Saguinus</taxon>
    </lineage>
</organism>
<dbReference type="Proteomes" id="UP001266305">
    <property type="component" value="Unassembled WGS sequence"/>
</dbReference>
<proteinExistence type="predicted"/>
<reference evidence="2 3" key="1">
    <citation type="submission" date="2023-05" db="EMBL/GenBank/DDBJ databases">
        <title>B98-5 Cell Line De Novo Hybrid Assembly: An Optical Mapping Approach.</title>
        <authorList>
            <person name="Kananen K."/>
            <person name="Auerbach J.A."/>
            <person name="Kautto E."/>
            <person name="Blachly J.S."/>
        </authorList>
    </citation>
    <scope>NUCLEOTIDE SEQUENCE [LARGE SCALE GENOMIC DNA]</scope>
    <source>
        <strain evidence="2">B95-8</strain>
        <tissue evidence="2">Cell line</tissue>
    </source>
</reference>
<name>A0ABQ9UR11_SAGOE</name>
<accession>A0ABQ9UR11</accession>
<gene>
    <name evidence="2" type="ORF">P7K49_024685</name>
</gene>
<evidence type="ECO:0000313" key="2">
    <source>
        <dbReference type="EMBL" id="KAK2099234.1"/>
    </source>
</evidence>
<comment type="caution">
    <text evidence="2">The sequence shown here is derived from an EMBL/GenBank/DDBJ whole genome shotgun (WGS) entry which is preliminary data.</text>
</comment>
<dbReference type="EMBL" id="JASSZA010000011">
    <property type="protein sequence ID" value="KAK2099234.1"/>
    <property type="molecule type" value="Genomic_DNA"/>
</dbReference>
<sequence length="112" mass="12158">MEYSHDLMNAELRGRKSTPGPEAAGLSACTAQLTRHPVGPASNEDRALLLSPGHVFLSQFTKSCPLFGSFAIGQVFPKLLRSTGLHAPCSGESPRLDEPPASTWHFNLSLWR</sequence>
<keyword evidence="3" id="KW-1185">Reference proteome</keyword>
<evidence type="ECO:0000256" key="1">
    <source>
        <dbReference type="SAM" id="MobiDB-lite"/>
    </source>
</evidence>